<keyword evidence="7" id="KW-1185">Reference proteome</keyword>
<comment type="similarity">
    <text evidence="3">Belongs to the heat shock protein 70 family.</text>
</comment>
<dbReference type="SUPFAM" id="SSF100920">
    <property type="entry name" value="Heat shock protein 70kD (HSP70), peptide-binding domain"/>
    <property type="match status" value="1"/>
</dbReference>
<evidence type="ECO:0000256" key="1">
    <source>
        <dbReference type="ARBA" id="ARBA00022741"/>
    </source>
</evidence>
<comment type="caution">
    <text evidence="6">The sequence shown here is derived from an EMBL/GenBank/DDBJ whole genome shotgun (WGS) entry which is preliminary data.</text>
</comment>
<dbReference type="InterPro" id="IPR043129">
    <property type="entry name" value="ATPase_NBD"/>
</dbReference>
<evidence type="ECO:0000313" key="7">
    <source>
        <dbReference type="Proteomes" id="UP001396898"/>
    </source>
</evidence>
<keyword evidence="6" id="KW-0346">Stress response</keyword>
<evidence type="ECO:0000256" key="5">
    <source>
        <dbReference type="SAM" id="Phobius"/>
    </source>
</evidence>
<name>A0ABR1R8V5_9PEZI</name>
<proteinExistence type="inferred from homology"/>
<organism evidence="6 7">
    <name type="scientific">Apiospora marii</name>
    <dbReference type="NCBI Taxonomy" id="335849"/>
    <lineage>
        <taxon>Eukaryota</taxon>
        <taxon>Fungi</taxon>
        <taxon>Dikarya</taxon>
        <taxon>Ascomycota</taxon>
        <taxon>Pezizomycotina</taxon>
        <taxon>Sordariomycetes</taxon>
        <taxon>Xylariomycetidae</taxon>
        <taxon>Amphisphaeriales</taxon>
        <taxon>Apiosporaceae</taxon>
        <taxon>Apiospora</taxon>
    </lineage>
</organism>
<dbReference type="InterPro" id="IPR013126">
    <property type="entry name" value="Hsp_70_fam"/>
</dbReference>
<feature type="region of interest" description="Disordered" evidence="4">
    <location>
        <begin position="1"/>
        <end position="22"/>
    </location>
</feature>
<keyword evidence="2 3" id="KW-0067">ATP-binding</keyword>
<dbReference type="PRINTS" id="PR00301">
    <property type="entry name" value="HEATSHOCK70"/>
</dbReference>
<reference evidence="6 7" key="1">
    <citation type="submission" date="2023-01" db="EMBL/GenBank/DDBJ databases">
        <title>Analysis of 21 Apiospora genomes using comparative genomics revels a genus with tremendous synthesis potential of carbohydrate active enzymes and secondary metabolites.</title>
        <authorList>
            <person name="Sorensen T."/>
        </authorList>
    </citation>
    <scope>NUCLEOTIDE SEQUENCE [LARGE SCALE GENOMIC DNA]</scope>
    <source>
        <strain evidence="6 7">CBS 20057</strain>
    </source>
</reference>
<dbReference type="InterPro" id="IPR029047">
    <property type="entry name" value="HSP70_peptide-bd_sf"/>
</dbReference>
<dbReference type="PANTHER" id="PTHR19375">
    <property type="entry name" value="HEAT SHOCK PROTEIN 70KDA"/>
    <property type="match status" value="1"/>
</dbReference>
<dbReference type="Gene3D" id="2.60.34.10">
    <property type="entry name" value="Substrate Binding Domain Of DNAk, Chain A, domain 1"/>
    <property type="match status" value="1"/>
</dbReference>
<dbReference type="Gene3D" id="3.30.420.40">
    <property type="match status" value="2"/>
</dbReference>
<feature type="compositionally biased region" description="Basic and acidic residues" evidence="4">
    <location>
        <begin position="1"/>
        <end position="11"/>
    </location>
</feature>
<dbReference type="Gene3D" id="3.90.640.10">
    <property type="entry name" value="Actin, Chain A, domain 4"/>
    <property type="match status" value="1"/>
</dbReference>
<dbReference type="SUPFAM" id="SSF53067">
    <property type="entry name" value="Actin-like ATPase domain"/>
    <property type="match status" value="2"/>
</dbReference>
<feature type="transmembrane region" description="Helical" evidence="5">
    <location>
        <begin position="32"/>
        <end position="50"/>
    </location>
</feature>
<dbReference type="Proteomes" id="UP001396898">
    <property type="component" value="Unassembled WGS sequence"/>
</dbReference>
<evidence type="ECO:0000313" key="6">
    <source>
        <dbReference type="EMBL" id="KAK8005865.1"/>
    </source>
</evidence>
<protein>
    <submittedName>
        <fullName evidence="6">Heat shock 70 kDa protein</fullName>
    </submittedName>
</protein>
<keyword evidence="5" id="KW-0812">Transmembrane</keyword>
<accession>A0ABR1R8V5</accession>
<gene>
    <name evidence="6" type="ORF">PG991_012162</name>
</gene>
<sequence>MLRPLAEEKSPPTRGGTPVQSPRVGTVQRVKFWGTLLIILASLATVTFWIRSRQSRVWTNDAGFGPVIGIDIGNTYARVGYTTGDFTNVKVFQDSHGNTSIPTCVAFTDTEILVGHADTPYTKDALQQARLNPERTVCNVQRYLYFPWSSREVQLLLPNLPYPIFEGENGGVAVQMTIAGKVQTYKPTELVGILLGRLRNLAETALGEKVTNAVLTVPADLDMEAHTPLKAAAALAGLSVPRIVREPVTVAMAYGVDRTYGERKIVVLDMGGESLQVSAWEIDDGVFDMLSVVTRPVGGWHFNERVVEHLWKKFSRKNGITVPDITEVSPGKLFDAVEMAKRRLSTSMSTRIEIPDFYKSLSLNETLTRAKFEELNKDLFESTLEALQTSLDKTKLKPNEIDDVIFSGGSSFIPKMRFDLEMFFNKKHQWKIADEAVVTGAAIYGALLSGHEDSGGCPVDVHPLSIGIETADGVTFRVIPKFTAIPTRKSVKIMAPRRQGEESKVIVNVIEGERFYARNNRLLGELDITSILSPTDSAEPADVLSLAMELDANGILEVIALNPATKKETRRRRASQTRAYDDARDNQLVESMLSDGEKHADVEYPLMQQYTKIVDLQSFALAVKKEVLAKTVLPEAARENGSMRQVLKAAEAALAWRLDKESIVSPLDQIEEAKFTVERIVENLLIHDLSYFQYDQVHRIGGSSTVSAADTRDEL</sequence>
<evidence type="ECO:0000256" key="4">
    <source>
        <dbReference type="SAM" id="MobiDB-lite"/>
    </source>
</evidence>
<dbReference type="EMBL" id="JAQQWI010000017">
    <property type="protein sequence ID" value="KAK8005865.1"/>
    <property type="molecule type" value="Genomic_DNA"/>
</dbReference>
<dbReference type="Pfam" id="PF00012">
    <property type="entry name" value="HSP70"/>
    <property type="match status" value="1"/>
</dbReference>
<dbReference type="Gene3D" id="3.30.30.30">
    <property type="match status" value="1"/>
</dbReference>
<keyword evidence="1 3" id="KW-0547">Nucleotide-binding</keyword>
<evidence type="ECO:0000256" key="2">
    <source>
        <dbReference type="ARBA" id="ARBA00022840"/>
    </source>
</evidence>
<keyword evidence="5" id="KW-1133">Transmembrane helix</keyword>
<evidence type="ECO:0000256" key="3">
    <source>
        <dbReference type="RuleBase" id="RU003322"/>
    </source>
</evidence>
<keyword evidence="5" id="KW-0472">Membrane</keyword>